<dbReference type="GO" id="GO:0016853">
    <property type="term" value="F:isomerase activity"/>
    <property type="evidence" value="ECO:0007669"/>
    <property type="project" value="UniProtKB-KW"/>
</dbReference>
<dbReference type="GO" id="GO:0017057">
    <property type="term" value="F:6-phosphogluconolactonase activity"/>
    <property type="evidence" value="ECO:0007669"/>
    <property type="project" value="TreeGrafter"/>
</dbReference>
<dbReference type="InterPro" id="IPR050282">
    <property type="entry name" value="Cycloisomerase_2"/>
</dbReference>
<dbReference type="InterPro" id="IPR019405">
    <property type="entry name" value="Lactonase_7-beta_prop"/>
</dbReference>
<dbReference type="PANTHER" id="PTHR30344">
    <property type="entry name" value="6-PHOSPHOGLUCONOLACTONASE-RELATED"/>
    <property type="match status" value="1"/>
</dbReference>
<sequence length="365" mass="39390">MVSFKILAGGYSTFIATYLFNTTPQASTLEVISRSPTGINPSWLSFHPTNKSLLYTVNEYDRGAVQSFLVKEDGSLSSAIDVVSSSGESPAHVIALKSTGQVVAMNYNSGNGRIINATTTGRFVAEVAQTVTFQEPAGPISHPHQAYEYKDKIWVPDLGLDTIWRLVPDQASGQLVKVAGSIPQPKGSGPRHISIYKQRLFVLHELSSTLTVQKIPDLAFDKVSIIANVSIAPEDGPADAIYAAAEILIPPLTRKFPKSYIYVSNRNKGETPDPRGDSIAIFEHVYPGTRKEGLKLVKQVFTGLSQIRGMEFGPAKNGGDEFLVAAASNSTGGVIVLKRVKGGRDLEIVAKDTTIGTRTSLVWVD</sequence>
<comment type="similarity">
    <text evidence="1">Belongs to the cycloisomerase 2 family.</text>
</comment>
<reference evidence="2 3" key="1">
    <citation type="journal article" date="2019" name="Nat. Ecol. Evol.">
        <title>Megaphylogeny resolves global patterns of mushroom evolution.</title>
        <authorList>
            <person name="Varga T."/>
            <person name="Krizsan K."/>
            <person name="Foldi C."/>
            <person name="Dima B."/>
            <person name="Sanchez-Garcia M."/>
            <person name="Sanchez-Ramirez S."/>
            <person name="Szollosi G.J."/>
            <person name="Szarkandi J.G."/>
            <person name="Papp V."/>
            <person name="Albert L."/>
            <person name="Andreopoulos W."/>
            <person name="Angelini C."/>
            <person name="Antonin V."/>
            <person name="Barry K.W."/>
            <person name="Bougher N.L."/>
            <person name="Buchanan P."/>
            <person name="Buyck B."/>
            <person name="Bense V."/>
            <person name="Catcheside P."/>
            <person name="Chovatia M."/>
            <person name="Cooper J."/>
            <person name="Damon W."/>
            <person name="Desjardin D."/>
            <person name="Finy P."/>
            <person name="Geml J."/>
            <person name="Haridas S."/>
            <person name="Hughes K."/>
            <person name="Justo A."/>
            <person name="Karasinski D."/>
            <person name="Kautmanova I."/>
            <person name="Kiss B."/>
            <person name="Kocsube S."/>
            <person name="Kotiranta H."/>
            <person name="LaButti K.M."/>
            <person name="Lechner B.E."/>
            <person name="Liimatainen K."/>
            <person name="Lipzen A."/>
            <person name="Lukacs Z."/>
            <person name="Mihaltcheva S."/>
            <person name="Morgado L.N."/>
            <person name="Niskanen T."/>
            <person name="Noordeloos M.E."/>
            <person name="Ohm R.A."/>
            <person name="Ortiz-Santana B."/>
            <person name="Ovrebo C."/>
            <person name="Racz N."/>
            <person name="Riley R."/>
            <person name="Savchenko A."/>
            <person name="Shiryaev A."/>
            <person name="Soop K."/>
            <person name="Spirin V."/>
            <person name="Szebenyi C."/>
            <person name="Tomsovsky M."/>
            <person name="Tulloss R.E."/>
            <person name="Uehling J."/>
            <person name="Grigoriev I.V."/>
            <person name="Vagvolgyi C."/>
            <person name="Papp T."/>
            <person name="Martin F.M."/>
            <person name="Miettinen O."/>
            <person name="Hibbett D.S."/>
            <person name="Nagy L.G."/>
        </authorList>
    </citation>
    <scope>NUCLEOTIDE SEQUENCE [LARGE SCALE GENOMIC DNA]</scope>
    <source>
        <strain evidence="2 3">CBS 121175</strain>
    </source>
</reference>
<evidence type="ECO:0000256" key="1">
    <source>
        <dbReference type="ARBA" id="ARBA00005564"/>
    </source>
</evidence>
<dbReference type="AlphaFoldDB" id="A0A5C3KU01"/>
<name>A0A5C3KU01_COPMA</name>
<evidence type="ECO:0000313" key="3">
    <source>
        <dbReference type="Proteomes" id="UP000307440"/>
    </source>
</evidence>
<organism evidence="2 3">
    <name type="scientific">Coprinopsis marcescibilis</name>
    <name type="common">Agaric fungus</name>
    <name type="synonym">Psathyrella marcescibilis</name>
    <dbReference type="NCBI Taxonomy" id="230819"/>
    <lineage>
        <taxon>Eukaryota</taxon>
        <taxon>Fungi</taxon>
        <taxon>Dikarya</taxon>
        <taxon>Basidiomycota</taxon>
        <taxon>Agaricomycotina</taxon>
        <taxon>Agaricomycetes</taxon>
        <taxon>Agaricomycetidae</taxon>
        <taxon>Agaricales</taxon>
        <taxon>Agaricineae</taxon>
        <taxon>Psathyrellaceae</taxon>
        <taxon>Coprinopsis</taxon>
    </lineage>
</organism>
<dbReference type="STRING" id="230819.A0A5C3KU01"/>
<protein>
    <submittedName>
        <fullName evidence="2">Putative isomerase YbhE</fullName>
    </submittedName>
</protein>
<dbReference type="InterPro" id="IPR015943">
    <property type="entry name" value="WD40/YVTN_repeat-like_dom_sf"/>
</dbReference>
<keyword evidence="3" id="KW-1185">Reference proteome</keyword>
<gene>
    <name evidence="2" type="ORF">FA15DRAFT_593222</name>
</gene>
<dbReference type="Pfam" id="PF10282">
    <property type="entry name" value="Lactonase"/>
    <property type="match status" value="1"/>
</dbReference>
<dbReference type="InterPro" id="IPR011048">
    <property type="entry name" value="Haem_d1_sf"/>
</dbReference>
<accession>A0A5C3KU01</accession>
<dbReference type="Proteomes" id="UP000307440">
    <property type="component" value="Unassembled WGS sequence"/>
</dbReference>
<dbReference type="Gene3D" id="2.130.10.10">
    <property type="entry name" value="YVTN repeat-like/Quinoprotein amine dehydrogenase"/>
    <property type="match status" value="1"/>
</dbReference>
<evidence type="ECO:0000313" key="2">
    <source>
        <dbReference type="EMBL" id="TFK24022.1"/>
    </source>
</evidence>
<dbReference type="OrthoDB" id="9972196at2759"/>
<proteinExistence type="inferred from homology"/>
<dbReference type="PANTHER" id="PTHR30344:SF1">
    <property type="entry name" value="6-PHOSPHOGLUCONOLACTONASE"/>
    <property type="match status" value="1"/>
</dbReference>
<dbReference type="SUPFAM" id="SSF51004">
    <property type="entry name" value="C-terminal (heme d1) domain of cytochrome cd1-nitrite reductase"/>
    <property type="match status" value="1"/>
</dbReference>
<keyword evidence="2" id="KW-0413">Isomerase</keyword>
<dbReference type="EMBL" id="ML210208">
    <property type="protein sequence ID" value="TFK24022.1"/>
    <property type="molecule type" value="Genomic_DNA"/>
</dbReference>